<dbReference type="RefSeq" id="WP_014449892.1">
    <property type="nucleotide sequence ID" value="NC_017094.1"/>
</dbReference>
<dbReference type="Pfam" id="PF00149">
    <property type="entry name" value="Metallophos"/>
    <property type="match status" value="1"/>
</dbReference>
<evidence type="ECO:0000256" key="1">
    <source>
        <dbReference type="ARBA" id="ARBA00022723"/>
    </source>
</evidence>
<dbReference type="AlphaFoldDB" id="I0IQ58"/>
<keyword evidence="3" id="KW-0812">Transmembrane</keyword>
<dbReference type="KEGG" id="lfc:LFE_1727"/>
<accession>I0IQ58</accession>
<reference evidence="5 6" key="1">
    <citation type="journal article" date="2012" name="J. Bacteriol.">
        <title>Complete Genome Sequence of Leptospirillum ferrooxidans Strain C2-3, Isolated from a Fresh Volcanic Ash Deposit on the Island of Miyake, Japan.</title>
        <authorList>
            <person name="Fujimura R."/>
            <person name="Sato Y."/>
            <person name="Nishizawa T."/>
            <person name="Oshima K."/>
            <person name="Kim S.-W."/>
            <person name="Hattori M."/>
            <person name="Kamijo T."/>
            <person name="Ohta H."/>
        </authorList>
    </citation>
    <scope>NUCLEOTIDE SEQUENCE [LARGE SCALE GENOMIC DNA]</scope>
    <source>
        <strain evidence="5 6">C2-3</strain>
    </source>
</reference>
<organism evidence="5 6">
    <name type="scientific">Leptospirillum ferrooxidans (strain C2-3)</name>
    <dbReference type="NCBI Taxonomy" id="1162668"/>
    <lineage>
        <taxon>Bacteria</taxon>
        <taxon>Pseudomonadati</taxon>
        <taxon>Nitrospirota</taxon>
        <taxon>Nitrospiria</taxon>
        <taxon>Nitrospirales</taxon>
        <taxon>Nitrospiraceae</taxon>
        <taxon>Leptospirillum</taxon>
    </lineage>
</organism>
<dbReference type="SUPFAM" id="SSF56300">
    <property type="entry name" value="Metallo-dependent phosphatases"/>
    <property type="match status" value="1"/>
</dbReference>
<keyword evidence="6" id="KW-1185">Reference proteome</keyword>
<dbReference type="GO" id="GO:0008758">
    <property type="term" value="F:UDP-2,3-diacylglucosamine hydrolase activity"/>
    <property type="evidence" value="ECO:0007669"/>
    <property type="project" value="TreeGrafter"/>
</dbReference>
<dbReference type="GO" id="GO:0009245">
    <property type="term" value="P:lipid A biosynthetic process"/>
    <property type="evidence" value="ECO:0007669"/>
    <property type="project" value="TreeGrafter"/>
</dbReference>
<keyword evidence="1" id="KW-0479">Metal-binding</keyword>
<reference evidence="6" key="2">
    <citation type="submission" date="2012-03" db="EMBL/GenBank/DDBJ databases">
        <title>The complete genome sequence of the pioneer microbe on fresh volcanic deposit, Leptospirillum ferrooxidans strain C2-3.</title>
        <authorList>
            <person name="Fujimura R."/>
            <person name="Sato Y."/>
            <person name="Nishizawa T."/>
            <person name="Nanba K."/>
            <person name="Oshima K."/>
            <person name="Hattori M."/>
            <person name="Kamijo T."/>
            <person name="Ohta H."/>
        </authorList>
    </citation>
    <scope>NUCLEOTIDE SEQUENCE [LARGE SCALE GENOMIC DNA]</scope>
    <source>
        <strain evidence="6">C2-3</strain>
    </source>
</reference>
<name>I0IQ58_LEPFC</name>
<gene>
    <name evidence="5" type="ordered locus">LFE_1727</name>
</gene>
<dbReference type="Gene3D" id="3.60.21.10">
    <property type="match status" value="1"/>
</dbReference>
<dbReference type="Proteomes" id="UP000007382">
    <property type="component" value="Chromosome"/>
</dbReference>
<dbReference type="eggNOG" id="COG1408">
    <property type="taxonomic scope" value="Bacteria"/>
</dbReference>
<dbReference type="PANTHER" id="PTHR31302:SF31">
    <property type="entry name" value="PHOSPHODIESTERASE YAEI"/>
    <property type="match status" value="1"/>
</dbReference>
<evidence type="ECO:0000256" key="2">
    <source>
        <dbReference type="ARBA" id="ARBA00022801"/>
    </source>
</evidence>
<dbReference type="HOGENOM" id="CLU_025443_5_1_0"/>
<dbReference type="STRING" id="1162668.LFE_1727"/>
<dbReference type="InterPro" id="IPR029052">
    <property type="entry name" value="Metallo-depent_PP-like"/>
</dbReference>
<evidence type="ECO:0000256" key="3">
    <source>
        <dbReference type="SAM" id="Phobius"/>
    </source>
</evidence>
<dbReference type="GO" id="GO:0016020">
    <property type="term" value="C:membrane"/>
    <property type="evidence" value="ECO:0007669"/>
    <property type="project" value="GOC"/>
</dbReference>
<evidence type="ECO:0000313" key="5">
    <source>
        <dbReference type="EMBL" id="BAM07407.1"/>
    </source>
</evidence>
<proteinExistence type="predicted"/>
<dbReference type="CDD" id="cd07385">
    <property type="entry name" value="MPP_YkuE_C"/>
    <property type="match status" value="1"/>
</dbReference>
<evidence type="ECO:0000259" key="4">
    <source>
        <dbReference type="Pfam" id="PF00149"/>
    </source>
</evidence>
<keyword evidence="2" id="KW-0378">Hydrolase</keyword>
<keyword evidence="3" id="KW-1133">Transmembrane helix</keyword>
<dbReference type="GO" id="GO:0046872">
    <property type="term" value="F:metal ion binding"/>
    <property type="evidence" value="ECO:0007669"/>
    <property type="project" value="UniProtKB-KW"/>
</dbReference>
<feature type="transmembrane region" description="Helical" evidence="3">
    <location>
        <begin position="97"/>
        <end position="116"/>
    </location>
</feature>
<dbReference type="InterPro" id="IPR004843">
    <property type="entry name" value="Calcineurin-like_PHP"/>
</dbReference>
<protein>
    <submittedName>
        <fullName evidence="5">Putative metallophosphoesterase</fullName>
    </submittedName>
</protein>
<dbReference type="InterPro" id="IPR051158">
    <property type="entry name" value="Metallophosphoesterase_sf"/>
</dbReference>
<feature type="transmembrane region" description="Helical" evidence="3">
    <location>
        <begin position="23"/>
        <end position="41"/>
    </location>
</feature>
<feature type="domain" description="Calcineurin-like phosphoesterase" evidence="4">
    <location>
        <begin position="138"/>
        <end position="308"/>
    </location>
</feature>
<dbReference type="PATRIC" id="fig|1162668.3.peg.2050"/>
<evidence type="ECO:0000313" key="6">
    <source>
        <dbReference type="Proteomes" id="UP000007382"/>
    </source>
</evidence>
<dbReference type="EMBL" id="AP012342">
    <property type="protein sequence ID" value="BAM07407.1"/>
    <property type="molecule type" value="Genomic_DNA"/>
</dbReference>
<keyword evidence="3" id="KW-0472">Membrane</keyword>
<feature type="transmembrane region" description="Helical" evidence="3">
    <location>
        <begin position="53"/>
        <end position="77"/>
    </location>
</feature>
<sequence length="387" mass="43523">MFLYVFCQWVVGRFFLSLGFNPLVVYFYWLTSAAMVFWLNLSFRLGLKRPFRLFPVFFGQFFFSVVISGQIALGFLLQLMFSNPVGCLSCLNLKQTWPVVFSGLMVVFLVSFFYRLKGPFVRNITIEIPHMSDGLNGLRVVQLSDVHVGGFLFERDLLRLRETVLSLAPDLLVFTGDMIDHSIEEVPRFSRIFGDVQGRYGRFLVMGNHEQWIGGKDVYSAFLDGGFDLLENDSRAVSIKGADLWVVGLSDPAGKEVSPEGGPNPALAFSRIPESNESLVIVMAHQPDVWKTLSPYHADLTLSGHTHGGQIGMFRSGWNLARLFHRLDIGLFKRTSNGRLQQLFIHGGVGYFGVPVRLGIRPEVVVLTLVNKLIQNEEKVHAKLPAT</sequence>
<dbReference type="PANTHER" id="PTHR31302">
    <property type="entry name" value="TRANSMEMBRANE PROTEIN WITH METALLOPHOSPHOESTERASE DOMAIN-RELATED"/>
    <property type="match status" value="1"/>
</dbReference>